<keyword evidence="5" id="KW-1185">Reference proteome</keyword>
<dbReference type="RefSeq" id="XP_005830618.1">
    <property type="nucleotide sequence ID" value="XM_005830561.1"/>
</dbReference>
<dbReference type="SUPFAM" id="SSF81296">
    <property type="entry name" value="E set domains"/>
    <property type="match status" value="1"/>
</dbReference>
<reference evidence="4" key="3">
    <citation type="submission" date="2016-03" db="UniProtKB">
        <authorList>
            <consortium name="EnsemblProtists"/>
        </authorList>
    </citation>
    <scope>IDENTIFICATION</scope>
</reference>
<reference evidence="3 5" key="1">
    <citation type="journal article" date="2012" name="Nature">
        <title>Algal genomes reveal evolutionary mosaicism and the fate of nucleomorphs.</title>
        <authorList>
            <consortium name="DOE Joint Genome Institute"/>
            <person name="Curtis B.A."/>
            <person name="Tanifuji G."/>
            <person name="Burki F."/>
            <person name="Gruber A."/>
            <person name="Irimia M."/>
            <person name="Maruyama S."/>
            <person name="Arias M.C."/>
            <person name="Ball S.G."/>
            <person name="Gile G.H."/>
            <person name="Hirakawa Y."/>
            <person name="Hopkins J.F."/>
            <person name="Kuo A."/>
            <person name="Rensing S.A."/>
            <person name="Schmutz J."/>
            <person name="Symeonidi A."/>
            <person name="Elias M."/>
            <person name="Eveleigh R.J."/>
            <person name="Herman E.K."/>
            <person name="Klute M.J."/>
            <person name="Nakayama T."/>
            <person name="Obornik M."/>
            <person name="Reyes-Prieto A."/>
            <person name="Armbrust E.V."/>
            <person name="Aves S.J."/>
            <person name="Beiko R.G."/>
            <person name="Coutinho P."/>
            <person name="Dacks J.B."/>
            <person name="Durnford D.G."/>
            <person name="Fast N.M."/>
            <person name="Green B.R."/>
            <person name="Grisdale C.J."/>
            <person name="Hempel F."/>
            <person name="Henrissat B."/>
            <person name="Hoppner M.P."/>
            <person name="Ishida K."/>
            <person name="Kim E."/>
            <person name="Koreny L."/>
            <person name="Kroth P.G."/>
            <person name="Liu Y."/>
            <person name="Malik S.B."/>
            <person name="Maier U.G."/>
            <person name="McRose D."/>
            <person name="Mock T."/>
            <person name="Neilson J.A."/>
            <person name="Onodera N.T."/>
            <person name="Poole A.M."/>
            <person name="Pritham E.J."/>
            <person name="Richards T.A."/>
            <person name="Rocap G."/>
            <person name="Roy S.W."/>
            <person name="Sarai C."/>
            <person name="Schaack S."/>
            <person name="Shirato S."/>
            <person name="Slamovits C.H."/>
            <person name="Spencer D.F."/>
            <person name="Suzuki S."/>
            <person name="Worden A.Z."/>
            <person name="Zauner S."/>
            <person name="Barry K."/>
            <person name="Bell C."/>
            <person name="Bharti A.K."/>
            <person name="Crow J.A."/>
            <person name="Grimwood J."/>
            <person name="Kramer R."/>
            <person name="Lindquist E."/>
            <person name="Lucas S."/>
            <person name="Salamov A."/>
            <person name="McFadden G.I."/>
            <person name="Lane C.E."/>
            <person name="Keeling P.J."/>
            <person name="Gray M.W."/>
            <person name="Grigoriev I.V."/>
            <person name="Archibald J.M."/>
        </authorList>
    </citation>
    <scope>NUCLEOTIDE SEQUENCE</scope>
    <source>
        <strain evidence="3 5">CCMP2712</strain>
    </source>
</reference>
<dbReference type="EMBL" id="JH993009">
    <property type="protein sequence ID" value="EKX43638.1"/>
    <property type="molecule type" value="Genomic_DNA"/>
</dbReference>
<dbReference type="GO" id="GO:0007165">
    <property type="term" value="P:signal transduction"/>
    <property type="evidence" value="ECO:0007669"/>
    <property type="project" value="TreeGrafter"/>
</dbReference>
<dbReference type="GeneID" id="17300341"/>
<dbReference type="CDD" id="cd02859">
    <property type="entry name" value="E_set_AMPKbeta_like_N"/>
    <property type="match status" value="1"/>
</dbReference>
<comment type="similarity">
    <text evidence="1">Belongs to the 5'-AMP-activated protein kinase beta subunit family.</text>
</comment>
<evidence type="ECO:0000256" key="1">
    <source>
        <dbReference type="ARBA" id="ARBA00010926"/>
    </source>
</evidence>
<dbReference type="PaxDb" id="55529-EKX43638"/>
<dbReference type="Gene3D" id="2.60.40.10">
    <property type="entry name" value="Immunoglobulins"/>
    <property type="match status" value="1"/>
</dbReference>
<dbReference type="InterPro" id="IPR050827">
    <property type="entry name" value="CRP1_MDG1_kinase"/>
</dbReference>
<dbReference type="HOGENOM" id="CLU_1043725_0_0_1"/>
<dbReference type="GO" id="GO:0005634">
    <property type="term" value="C:nucleus"/>
    <property type="evidence" value="ECO:0007669"/>
    <property type="project" value="TreeGrafter"/>
</dbReference>
<dbReference type="InterPro" id="IPR013783">
    <property type="entry name" value="Ig-like_fold"/>
</dbReference>
<reference evidence="5" key="2">
    <citation type="submission" date="2012-11" db="EMBL/GenBank/DDBJ databases">
        <authorList>
            <person name="Kuo A."/>
            <person name="Curtis B.A."/>
            <person name="Tanifuji G."/>
            <person name="Burki F."/>
            <person name="Gruber A."/>
            <person name="Irimia M."/>
            <person name="Maruyama S."/>
            <person name="Arias M.C."/>
            <person name="Ball S.G."/>
            <person name="Gile G.H."/>
            <person name="Hirakawa Y."/>
            <person name="Hopkins J.F."/>
            <person name="Rensing S.A."/>
            <person name="Schmutz J."/>
            <person name="Symeonidi A."/>
            <person name="Elias M."/>
            <person name="Eveleigh R.J."/>
            <person name="Herman E.K."/>
            <person name="Klute M.J."/>
            <person name="Nakayama T."/>
            <person name="Obornik M."/>
            <person name="Reyes-Prieto A."/>
            <person name="Armbrust E.V."/>
            <person name="Aves S.J."/>
            <person name="Beiko R.G."/>
            <person name="Coutinho P."/>
            <person name="Dacks J.B."/>
            <person name="Durnford D.G."/>
            <person name="Fast N.M."/>
            <person name="Green B.R."/>
            <person name="Grisdale C."/>
            <person name="Hempe F."/>
            <person name="Henrissat B."/>
            <person name="Hoppner M.P."/>
            <person name="Ishida K.-I."/>
            <person name="Kim E."/>
            <person name="Koreny L."/>
            <person name="Kroth P.G."/>
            <person name="Liu Y."/>
            <person name="Malik S.-B."/>
            <person name="Maier U.G."/>
            <person name="McRose D."/>
            <person name="Mock T."/>
            <person name="Neilson J.A."/>
            <person name="Onodera N.T."/>
            <person name="Poole A.M."/>
            <person name="Pritham E.J."/>
            <person name="Richards T.A."/>
            <person name="Rocap G."/>
            <person name="Roy S.W."/>
            <person name="Sarai C."/>
            <person name="Schaack S."/>
            <person name="Shirato S."/>
            <person name="Slamovits C.H."/>
            <person name="Spencer D.F."/>
            <person name="Suzuki S."/>
            <person name="Worden A.Z."/>
            <person name="Zauner S."/>
            <person name="Barry K."/>
            <person name="Bell C."/>
            <person name="Bharti A.K."/>
            <person name="Crow J.A."/>
            <person name="Grimwood J."/>
            <person name="Kramer R."/>
            <person name="Lindquist E."/>
            <person name="Lucas S."/>
            <person name="Salamov A."/>
            <person name="McFadden G.I."/>
            <person name="Lane C.E."/>
            <person name="Keeling P.J."/>
            <person name="Gray M.W."/>
            <person name="Grigoriev I.V."/>
            <person name="Archibald J.M."/>
        </authorList>
    </citation>
    <scope>NUCLEOTIDE SEQUENCE</scope>
    <source>
        <strain evidence="5">CCMP2712</strain>
    </source>
</reference>
<gene>
    <name evidence="3" type="ORF">GUITHDRAFT_110435</name>
</gene>
<dbReference type="InterPro" id="IPR032640">
    <property type="entry name" value="AMPK1_CBM"/>
</dbReference>
<sequence>MHRSAYEGLKERLLARLNGLTLVPTTFTWQDEEEREEVAMVGSWGQWVLLYTLKRMSATSWQTCINLPPGKHEFKFLIDGTWKLSGQYDIVDDTVGTNGNNVIEVDAPRVAQTQEEDELLCKEAIQVLEGEDRVQFMELRDQIESMDMHLKSATVQSENELSRMVDVPVAAGEEKESLSYFRSLLPRSQIMPAILHKLSPLQAAYRRLVAALKQQVEDHVPKPYRDLACSFLDALFPIFIFLRTEDGNRLLAALETQQVFLLPFVLI</sequence>
<dbReference type="AlphaFoldDB" id="L1J529"/>
<evidence type="ECO:0000313" key="3">
    <source>
        <dbReference type="EMBL" id="EKX43638.1"/>
    </source>
</evidence>
<dbReference type="PANTHER" id="PTHR10343:SF84">
    <property type="entry name" value="5'-AMP-ACTIVATED PROTEIN KINASE SUBUNIT BETA-1"/>
    <property type="match status" value="1"/>
</dbReference>
<dbReference type="PANTHER" id="PTHR10343">
    <property type="entry name" value="5'-AMP-ACTIVATED PROTEIN KINASE , BETA SUBUNIT"/>
    <property type="match status" value="1"/>
</dbReference>
<name>L1J529_GUITC</name>
<protein>
    <recommendedName>
        <fullName evidence="2">AMP-activated protein kinase glycogen-binding domain-containing protein</fullName>
    </recommendedName>
</protein>
<dbReference type="Proteomes" id="UP000011087">
    <property type="component" value="Unassembled WGS sequence"/>
</dbReference>
<evidence type="ECO:0000313" key="5">
    <source>
        <dbReference type="Proteomes" id="UP000011087"/>
    </source>
</evidence>
<dbReference type="Pfam" id="PF16561">
    <property type="entry name" value="AMPK1_CBM"/>
    <property type="match status" value="1"/>
</dbReference>
<dbReference type="InterPro" id="IPR014756">
    <property type="entry name" value="Ig_E-set"/>
</dbReference>
<dbReference type="GO" id="GO:0005737">
    <property type="term" value="C:cytoplasm"/>
    <property type="evidence" value="ECO:0007669"/>
    <property type="project" value="TreeGrafter"/>
</dbReference>
<proteinExistence type="inferred from homology"/>
<dbReference type="EnsemblProtists" id="EKX43638">
    <property type="protein sequence ID" value="EKX43638"/>
    <property type="gene ID" value="GUITHDRAFT_110435"/>
</dbReference>
<dbReference type="STRING" id="905079.L1J529"/>
<dbReference type="GO" id="GO:0019901">
    <property type="term" value="F:protein kinase binding"/>
    <property type="evidence" value="ECO:0007669"/>
    <property type="project" value="TreeGrafter"/>
</dbReference>
<dbReference type="OrthoDB" id="5873279at2759"/>
<accession>L1J529</accession>
<organism evidence="3">
    <name type="scientific">Guillardia theta (strain CCMP2712)</name>
    <name type="common">Cryptophyte</name>
    <dbReference type="NCBI Taxonomy" id="905079"/>
    <lineage>
        <taxon>Eukaryota</taxon>
        <taxon>Cryptophyceae</taxon>
        <taxon>Pyrenomonadales</taxon>
        <taxon>Geminigeraceae</taxon>
        <taxon>Guillardia</taxon>
    </lineage>
</organism>
<feature type="domain" description="AMP-activated protein kinase glycogen-binding" evidence="2">
    <location>
        <begin position="23"/>
        <end position="108"/>
    </location>
</feature>
<dbReference type="KEGG" id="gtt:GUITHDRAFT_110435"/>
<evidence type="ECO:0000313" key="4">
    <source>
        <dbReference type="EnsemblProtists" id="EKX43638"/>
    </source>
</evidence>
<evidence type="ECO:0000259" key="2">
    <source>
        <dbReference type="Pfam" id="PF16561"/>
    </source>
</evidence>
<dbReference type="GO" id="GO:0031588">
    <property type="term" value="C:nucleotide-activated protein kinase complex"/>
    <property type="evidence" value="ECO:0007669"/>
    <property type="project" value="TreeGrafter"/>
</dbReference>